<dbReference type="EMBL" id="EF710657">
    <property type="protein sequence ID" value="ACE75424.1"/>
    <property type="molecule type" value="Genomic_DNA"/>
</dbReference>
<protein>
    <submittedName>
        <fullName evidence="2">Uncharacterized protein</fullName>
    </submittedName>
</protein>
<feature type="compositionally biased region" description="Polar residues" evidence="1">
    <location>
        <begin position="104"/>
        <end position="117"/>
    </location>
</feature>
<feature type="compositionally biased region" description="Polar residues" evidence="1">
    <location>
        <begin position="48"/>
        <end position="57"/>
    </location>
</feature>
<organism evidence="2">
    <name type="scientific">Glyptapanteles indiensis</name>
    <name type="common">Parasitoid wasp</name>
    <dbReference type="NCBI Taxonomy" id="92994"/>
    <lineage>
        <taxon>Eukaryota</taxon>
        <taxon>Metazoa</taxon>
        <taxon>Ecdysozoa</taxon>
        <taxon>Arthropoda</taxon>
        <taxon>Hexapoda</taxon>
        <taxon>Insecta</taxon>
        <taxon>Pterygota</taxon>
        <taxon>Neoptera</taxon>
        <taxon>Endopterygota</taxon>
        <taxon>Hymenoptera</taxon>
        <taxon>Apocrita</taxon>
        <taxon>Ichneumonoidea</taxon>
        <taxon>Braconidae</taxon>
        <taxon>Microgastrinae</taxon>
        <taxon>Glyptapanteles</taxon>
    </lineage>
</organism>
<proteinExistence type="predicted"/>
<reference evidence="2" key="1">
    <citation type="submission" date="2007-06" db="EMBL/GenBank/DDBJ databases">
        <title>Bracovirus Evolution: Comparative Genomics of Multiple Viral and Proviral Genomes.</title>
        <authorList>
            <person name="Desjardins C.A."/>
            <person name="Gundersen-Rindal D.E."/>
            <person name="Hostetler J.B."/>
            <person name="Tallon L.J."/>
            <person name="Utterback T.R."/>
            <person name="Fuester R.W."/>
            <person name="Schatz M.C."/>
            <person name="Pedroni M.J."/>
            <person name="Fadrosh D.W."/>
            <person name="Haas B.J."/>
            <person name="Toms B.S."/>
            <person name="Chen D."/>
            <person name="Nene V."/>
        </authorList>
    </citation>
    <scope>NUCLEOTIDE SEQUENCE</scope>
</reference>
<sequence length="190" mass="21298">MSNHFKCLDQSTNYLAYLSARREWSRSDPSKVQPSNHKGPGAERSRNRQSSASTIINIEQGKMADSEPSDLSGKRPETKKSAVSKLFKRLSLLKKQPDELDHLNTPNSSLKEESATTTHVTISYNPVTQPNLSAKCNDVIPQTSSAASYDEPPDQSLLAKQQRLLRRLHSTLIEATAITEEFLILYKRDD</sequence>
<dbReference type="AlphaFoldDB" id="B7S949"/>
<evidence type="ECO:0000313" key="2">
    <source>
        <dbReference type="EMBL" id="ACE75424.1"/>
    </source>
</evidence>
<accession>B7S949</accession>
<feature type="region of interest" description="Disordered" evidence="1">
    <location>
        <begin position="22"/>
        <end position="82"/>
    </location>
</feature>
<gene>
    <name evidence="2" type="ORF">GIP_L8_0380</name>
</gene>
<name>B7S949_GLYIN</name>
<feature type="region of interest" description="Disordered" evidence="1">
    <location>
        <begin position="98"/>
        <end position="117"/>
    </location>
</feature>
<evidence type="ECO:0000256" key="1">
    <source>
        <dbReference type="SAM" id="MobiDB-lite"/>
    </source>
</evidence>